<dbReference type="PANTHER" id="PTHR34383:SF3">
    <property type="entry name" value="POLYPHOSPHATE:AMP PHOSPHOTRANSFERASE"/>
    <property type="match status" value="1"/>
</dbReference>
<keyword evidence="2" id="KW-0808">Transferase</keyword>
<comment type="caution">
    <text evidence="2">The sequence shown here is derived from an EMBL/GenBank/DDBJ whole genome shotgun (WGS) entry which is preliminary data.</text>
</comment>
<dbReference type="GO" id="GO:0016740">
    <property type="term" value="F:transferase activity"/>
    <property type="evidence" value="ECO:0007669"/>
    <property type="project" value="UniProtKB-KW"/>
</dbReference>
<evidence type="ECO:0000313" key="2">
    <source>
        <dbReference type="EMBL" id="RPF55230.1"/>
    </source>
</evidence>
<gene>
    <name evidence="2" type="ORF">EDD62_1556</name>
</gene>
<dbReference type="AlphaFoldDB" id="A0A3N5BIX6"/>
<dbReference type="InterPro" id="IPR022488">
    <property type="entry name" value="PPK2-related"/>
</dbReference>
<dbReference type="Gene3D" id="3.40.50.300">
    <property type="entry name" value="P-loop containing nucleotide triphosphate hydrolases"/>
    <property type="match status" value="2"/>
</dbReference>
<dbReference type="OrthoDB" id="9775224at2"/>
<sequence length="480" mass="57892">MSSKIEKLENKLGELSREINEKKIPVMILFEGPVASGKSRLSNELYMKLDAKYTEFIATKMPSEDDLRYPFLYSYWKTLPKRGSFNLYFRSWYAQFIQYKENRLKKSVYEDYDVLIEQIKHFEEMLIEDDYEIIKFYLNIDDDKRKEHIEKTKKNPLTKWKAEEYEQAIDESVYKETMDKLMKKTDSKLSPWHKIDYTEREETVEEMYEIIIEALEDALKRKSKKDEKREVDGDFTKDYKAEILTNNKEKIDKEDYNEILPKLQHRMRELQYALYERKIPLVLVYEGIDAAGKGGNIKRIRKELDPTGYKINAISAPTDVELDHHYLWRFATDMPRSGHIEFFDRSWYGRVLVERVEGFASVNEWKRAYDEINQYEKMLSDDGAIIMKFFITIDKDEQQERFEDRQEDEHKQWKITEEDWRNRENWDLYIEASEDMINKTSTDYAPWHVVPGNQKKYARIYALKEIIKACEKRLFGVERY</sequence>
<dbReference type="Pfam" id="PF03976">
    <property type="entry name" value="PPK2"/>
    <property type="match status" value="2"/>
</dbReference>
<evidence type="ECO:0000313" key="3">
    <source>
        <dbReference type="Proteomes" id="UP000277108"/>
    </source>
</evidence>
<dbReference type="PANTHER" id="PTHR34383">
    <property type="entry name" value="POLYPHOSPHATE:AMP PHOSPHOTRANSFERASE-RELATED"/>
    <property type="match status" value="1"/>
</dbReference>
<organism evidence="2 3">
    <name type="scientific">Abyssicoccus albus</name>
    <dbReference type="NCBI Taxonomy" id="1817405"/>
    <lineage>
        <taxon>Bacteria</taxon>
        <taxon>Bacillati</taxon>
        <taxon>Bacillota</taxon>
        <taxon>Bacilli</taxon>
        <taxon>Bacillales</taxon>
        <taxon>Abyssicoccaceae</taxon>
    </lineage>
</organism>
<dbReference type="Proteomes" id="UP000277108">
    <property type="component" value="Unassembled WGS sequence"/>
</dbReference>
<feature type="domain" description="Polyphosphate kinase-2-related" evidence="1">
    <location>
        <begin position="4"/>
        <end position="221"/>
    </location>
</feature>
<accession>A0A3N5BIX6</accession>
<feature type="domain" description="Polyphosphate kinase-2-related" evidence="1">
    <location>
        <begin position="251"/>
        <end position="472"/>
    </location>
</feature>
<name>A0A3N5BIX6_9BACL</name>
<protein>
    <submittedName>
        <fullName evidence="2">Polyphosphate:AMP phosphotransferase</fullName>
    </submittedName>
</protein>
<dbReference type="RefSeq" id="WP_123808316.1">
    <property type="nucleotide sequence ID" value="NZ_RKRK01000004.1"/>
</dbReference>
<reference evidence="2 3" key="1">
    <citation type="submission" date="2018-11" db="EMBL/GenBank/DDBJ databases">
        <title>Genomic Encyclopedia of Type Strains, Phase IV (KMG-IV): sequencing the most valuable type-strain genomes for metagenomic binning, comparative biology and taxonomic classification.</title>
        <authorList>
            <person name="Goeker M."/>
        </authorList>
    </citation>
    <scope>NUCLEOTIDE SEQUENCE [LARGE SCALE GENOMIC DNA]</scope>
    <source>
        <strain evidence="2 3">DSM 29158</strain>
    </source>
</reference>
<evidence type="ECO:0000259" key="1">
    <source>
        <dbReference type="Pfam" id="PF03976"/>
    </source>
</evidence>
<dbReference type="EMBL" id="RKRK01000004">
    <property type="protein sequence ID" value="RPF55230.1"/>
    <property type="molecule type" value="Genomic_DNA"/>
</dbReference>
<dbReference type="SUPFAM" id="SSF52540">
    <property type="entry name" value="P-loop containing nucleoside triphosphate hydrolases"/>
    <property type="match status" value="2"/>
</dbReference>
<keyword evidence="3" id="KW-1185">Reference proteome</keyword>
<proteinExistence type="predicted"/>
<dbReference type="InterPro" id="IPR027417">
    <property type="entry name" value="P-loop_NTPase"/>
</dbReference>